<dbReference type="EMBL" id="JAUSRA010000001">
    <property type="protein sequence ID" value="MDP9794208.1"/>
    <property type="molecule type" value="Genomic_DNA"/>
</dbReference>
<feature type="chain" id="PRO_5046666436" description="Integral membrane protein" evidence="2">
    <location>
        <begin position="31"/>
        <end position="372"/>
    </location>
</feature>
<gene>
    <name evidence="3" type="ORF">J2S43_002720</name>
</gene>
<dbReference type="RefSeq" id="WP_306829347.1">
    <property type="nucleotide sequence ID" value="NZ_JAUSRA010000001.1"/>
</dbReference>
<comment type="caution">
    <text evidence="3">The sequence shown here is derived from an EMBL/GenBank/DDBJ whole genome shotgun (WGS) entry which is preliminary data.</text>
</comment>
<sequence length="372" mass="38504">MTNPPAPARSRAFRRLVLLRWALVAATVLAVAASVTALAVAHTDAAAVRAGTGAAVRGVAAARTSLIAAHTAALRSFASGAAAIAGPGVTYQNEIAVASRQLGDVAETSAGGEAVQIVQGLVVTYMGMIEQAHVYVNANPRDPLAVAYCQYAGNLLHGEILVQLDALAVAEWERMQGLATVERLADDPIGPDGPAGGADPRWVAVHAFWVLSVLLLFGLLAYTQVLISRRFRRTLSLPLLLATGLAVAIGVSAGLSLRADGSIDEAHRALGTLVAGRHATDDARQSDGCAAIAEFSTRLAAGDPQVSGCPATAADAPDAASLTAAASRVETATVAAERTGSIELIVLLGALTILMIMTGMRHRIEEYRYRPR</sequence>
<reference evidence="3 4" key="1">
    <citation type="submission" date="2023-07" db="EMBL/GenBank/DDBJ databases">
        <title>Sequencing the genomes of 1000 actinobacteria strains.</title>
        <authorList>
            <person name="Klenk H.-P."/>
        </authorList>
    </citation>
    <scope>NUCLEOTIDE SEQUENCE [LARGE SCALE GENOMIC DNA]</scope>
    <source>
        <strain evidence="3 4">DSM 44710</strain>
    </source>
</reference>
<protein>
    <recommendedName>
        <fullName evidence="5">Integral membrane protein</fullName>
    </recommendedName>
</protein>
<feature type="transmembrane region" description="Helical" evidence="1">
    <location>
        <begin position="342"/>
        <end position="360"/>
    </location>
</feature>
<keyword evidence="1" id="KW-0812">Transmembrane</keyword>
<feature type="transmembrane region" description="Helical" evidence="1">
    <location>
        <begin position="202"/>
        <end position="223"/>
    </location>
</feature>
<feature type="signal peptide" evidence="2">
    <location>
        <begin position="1"/>
        <end position="30"/>
    </location>
</feature>
<evidence type="ECO:0000313" key="4">
    <source>
        <dbReference type="Proteomes" id="UP001240984"/>
    </source>
</evidence>
<keyword evidence="4" id="KW-1185">Reference proteome</keyword>
<keyword evidence="1" id="KW-0472">Membrane</keyword>
<feature type="transmembrane region" description="Helical" evidence="1">
    <location>
        <begin position="235"/>
        <end position="255"/>
    </location>
</feature>
<dbReference type="Proteomes" id="UP001240984">
    <property type="component" value="Unassembled WGS sequence"/>
</dbReference>
<evidence type="ECO:0000256" key="2">
    <source>
        <dbReference type="SAM" id="SignalP"/>
    </source>
</evidence>
<accession>A0ABT9MSH1</accession>
<evidence type="ECO:0008006" key="5">
    <source>
        <dbReference type="Google" id="ProtNLM"/>
    </source>
</evidence>
<name>A0ABT9MSH1_9ACTN</name>
<keyword evidence="2" id="KW-0732">Signal</keyword>
<proteinExistence type="predicted"/>
<keyword evidence="1" id="KW-1133">Transmembrane helix</keyword>
<organism evidence="3 4">
    <name type="scientific">Catenuloplanes nepalensis</name>
    <dbReference type="NCBI Taxonomy" id="587533"/>
    <lineage>
        <taxon>Bacteria</taxon>
        <taxon>Bacillati</taxon>
        <taxon>Actinomycetota</taxon>
        <taxon>Actinomycetes</taxon>
        <taxon>Micromonosporales</taxon>
        <taxon>Micromonosporaceae</taxon>
        <taxon>Catenuloplanes</taxon>
    </lineage>
</organism>
<evidence type="ECO:0000256" key="1">
    <source>
        <dbReference type="SAM" id="Phobius"/>
    </source>
</evidence>
<evidence type="ECO:0000313" key="3">
    <source>
        <dbReference type="EMBL" id="MDP9794208.1"/>
    </source>
</evidence>